<evidence type="ECO:0000313" key="2">
    <source>
        <dbReference type="Proteomes" id="UP000827986"/>
    </source>
</evidence>
<accession>A0A9D3WW73</accession>
<dbReference type="EMBL" id="JAHDVG010000485">
    <property type="protein sequence ID" value="KAH1169252.1"/>
    <property type="molecule type" value="Genomic_DNA"/>
</dbReference>
<dbReference type="AlphaFoldDB" id="A0A9D3WW73"/>
<keyword evidence="2" id="KW-1185">Reference proteome</keyword>
<proteinExistence type="predicted"/>
<comment type="caution">
    <text evidence="1">The sequence shown here is derived from an EMBL/GenBank/DDBJ whole genome shotgun (WGS) entry which is preliminary data.</text>
</comment>
<evidence type="ECO:0000313" key="1">
    <source>
        <dbReference type="EMBL" id="KAH1169252.1"/>
    </source>
</evidence>
<name>A0A9D3WW73_9SAUR</name>
<gene>
    <name evidence="1" type="ORF">KIL84_013842</name>
</gene>
<evidence type="ECO:0008006" key="3">
    <source>
        <dbReference type="Google" id="ProtNLM"/>
    </source>
</evidence>
<dbReference type="Proteomes" id="UP000827986">
    <property type="component" value="Unassembled WGS sequence"/>
</dbReference>
<sequence>MCIPPSLGKITLDSAIPGTDSRLRPDIVMTDAEKKKVLLVDITVPFKNRSPAFHKARARKESKYTPLAENLRAQGYEVQVHALIVGALGSWDPCNELVLRACRVGRLYARLMRQLMVSDTIRWSRDIYTEHITGHRQYHTE</sequence>
<reference evidence="1" key="1">
    <citation type="submission" date="2021-09" db="EMBL/GenBank/DDBJ databases">
        <title>The genome of Mauremys mutica provides insights into the evolution of semi-aquatic lifestyle.</title>
        <authorList>
            <person name="Gong S."/>
            <person name="Gao Y."/>
        </authorList>
    </citation>
    <scope>NUCLEOTIDE SEQUENCE</scope>
    <source>
        <strain evidence="1">MM-2020</strain>
        <tissue evidence="1">Muscle</tissue>
    </source>
</reference>
<organism evidence="1 2">
    <name type="scientific">Mauremys mutica</name>
    <name type="common">yellowpond turtle</name>
    <dbReference type="NCBI Taxonomy" id="74926"/>
    <lineage>
        <taxon>Eukaryota</taxon>
        <taxon>Metazoa</taxon>
        <taxon>Chordata</taxon>
        <taxon>Craniata</taxon>
        <taxon>Vertebrata</taxon>
        <taxon>Euteleostomi</taxon>
        <taxon>Archelosauria</taxon>
        <taxon>Testudinata</taxon>
        <taxon>Testudines</taxon>
        <taxon>Cryptodira</taxon>
        <taxon>Durocryptodira</taxon>
        <taxon>Testudinoidea</taxon>
        <taxon>Geoemydidae</taxon>
        <taxon>Geoemydinae</taxon>
        <taxon>Mauremys</taxon>
    </lineage>
</organism>
<protein>
    <recommendedName>
        <fullName evidence="3">Reverse transcriptase</fullName>
    </recommendedName>
</protein>